<accession>A0ACC0APG7</accession>
<comment type="caution">
    <text evidence="1">The sequence shown here is derived from an EMBL/GenBank/DDBJ whole genome shotgun (WGS) entry which is preliminary data.</text>
</comment>
<protein>
    <submittedName>
        <fullName evidence="1">Uncharacterized protein</fullName>
    </submittedName>
</protein>
<gene>
    <name evidence="1" type="ORF">M9H77_22077</name>
</gene>
<reference evidence="2" key="1">
    <citation type="journal article" date="2023" name="Nat. Plants">
        <title>Single-cell RNA sequencing provides a high-resolution roadmap for understanding the multicellular compartmentation of specialized metabolism.</title>
        <authorList>
            <person name="Sun S."/>
            <person name="Shen X."/>
            <person name="Li Y."/>
            <person name="Li Y."/>
            <person name="Wang S."/>
            <person name="Li R."/>
            <person name="Zhang H."/>
            <person name="Shen G."/>
            <person name="Guo B."/>
            <person name="Wei J."/>
            <person name="Xu J."/>
            <person name="St-Pierre B."/>
            <person name="Chen S."/>
            <person name="Sun C."/>
        </authorList>
    </citation>
    <scope>NUCLEOTIDE SEQUENCE [LARGE SCALE GENOMIC DNA]</scope>
</reference>
<dbReference type="Proteomes" id="UP001060085">
    <property type="component" value="Linkage Group LG05"/>
</dbReference>
<sequence>MSCFRPNKRSNSSTKKSPSSELQNQDIPEMKNVKHEVLLRIPECKVHLMEEGEVVEIANGDFRVIRISEENVSIATIIKVGDDDDDELQWPLTKDEPVVKLDSLNYLFSLPMKNGDPLSYGVTFLDGGNLGYLDSFLKENSLLTIISASSSNYKKKDIDWKEFAPRIDDYNNVLAKAIAGGTGQIVKGIFKCSNAYTNQVQKGGETILNSQVQVKKGGGTDESKRGNNSNTPTTTKKNGVNKTLKRVRKLSKMTEKMSKAMLDGVGIATGSVMAPVVRSQAGKKFLSMLPGQVLLASLDALNKIMDAAEAAEKQALSATSGAVTRMVSNRYGENAGEATEDALATAGHCFGTAWNVFKIRKAVNPASSVSTGVLKNVSNHKRL</sequence>
<dbReference type="EMBL" id="CM044705">
    <property type="protein sequence ID" value="KAI5662754.1"/>
    <property type="molecule type" value="Genomic_DNA"/>
</dbReference>
<organism evidence="1 2">
    <name type="scientific">Catharanthus roseus</name>
    <name type="common">Madagascar periwinkle</name>
    <name type="synonym">Vinca rosea</name>
    <dbReference type="NCBI Taxonomy" id="4058"/>
    <lineage>
        <taxon>Eukaryota</taxon>
        <taxon>Viridiplantae</taxon>
        <taxon>Streptophyta</taxon>
        <taxon>Embryophyta</taxon>
        <taxon>Tracheophyta</taxon>
        <taxon>Spermatophyta</taxon>
        <taxon>Magnoliopsida</taxon>
        <taxon>eudicotyledons</taxon>
        <taxon>Gunneridae</taxon>
        <taxon>Pentapetalae</taxon>
        <taxon>asterids</taxon>
        <taxon>lamiids</taxon>
        <taxon>Gentianales</taxon>
        <taxon>Apocynaceae</taxon>
        <taxon>Rauvolfioideae</taxon>
        <taxon>Vinceae</taxon>
        <taxon>Catharanthinae</taxon>
        <taxon>Catharanthus</taxon>
    </lineage>
</organism>
<proteinExistence type="predicted"/>
<evidence type="ECO:0000313" key="2">
    <source>
        <dbReference type="Proteomes" id="UP001060085"/>
    </source>
</evidence>
<name>A0ACC0APG7_CATRO</name>
<evidence type="ECO:0000313" key="1">
    <source>
        <dbReference type="EMBL" id="KAI5662754.1"/>
    </source>
</evidence>
<keyword evidence="2" id="KW-1185">Reference proteome</keyword>